<reference evidence="9 10" key="1">
    <citation type="journal article" date="2017" name="Mycologia">
        <title>Bifiguratus adelaidae, gen. et sp. nov., a new member of Mucoromycotina in endophytic and soil-dwelling habitats.</title>
        <authorList>
            <person name="Torres-Cruz T.J."/>
            <person name="Billingsley Tobias T.L."/>
            <person name="Almatruk M."/>
            <person name="Hesse C."/>
            <person name="Kuske C.R."/>
            <person name="Desiro A."/>
            <person name="Benucci G.M."/>
            <person name="Bonito G."/>
            <person name="Stajich J.E."/>
            <person name="Dunlap C."/>
            <person name="Arnold A.E."/>
            <person name="Porras-Alfaro A."/>
        </authorList>
    </citation>
    <scope>NUCLEOTIDE SEQUENCE [LARGE SCALE GENOMIC DNA]</scope>
    <source>
        <strain evidence="9 10">AZ0501</strain>
    </source>
</reference>
<evidence type="ECO:0000256" key="6">
    <source>
        <dbReference type="ARBA" id="ARBA00023163"/>
    </source>
</evidence>
<dbReference type="OrthoDB" id="3266505at2759"/>
<proteinExistence type="predicted"/>
<dbReference type="GO" id="GO:0003677">
    <property type="term" value="F:DNA binding"/>
    <property type="evidence" value="ECO:0007669"/>
    <property type="project" value="UniProtKB-KW"/>
</dbReference>
<dbReference type="GO" id="GO:0006351">
    <property type="term" value="P:DNA-templated transcription"/>
    <property type="evidence" value="ECO:0007669"/>
    <property type="project" value="InterPro"/>
</dbReference>
<dbReference type="Pfam" id="PF00172">
    <property type="entry name" value="Zn_clus"/>
    <property type="match status" value="1"/>
</dbReference>
<dbReference type="GO" id="GO:0005634">
    <property type="term" value="C:nucleus"/>
    <property type="evidence" value="ECO:0007669"/>
    <property type="project" value="UniProtKB-SubCell"/>
</dbReference>
<dbReference type="PANTHER" id="PTHR31313:SF81">
    <property type="entry name" value="TY1 ENHANCER ACTIVATOR"/>
    <property type="match status" value="1"/>
</dbReference>
<evidence type="ECO:0000256" key="7">
    <source>
        <dbReference type="ARBA" id="ARBA00023242"/>
    </source>
</evidence>
<keyword evidence="4" id="KW-0805">Transcription regulation</keyword>
<dbReference type="GO" id="GO:0008270">
    <property type="term" value="F:zinc ion binding"/>
    <property type="evidence" value="ECO:0007669"/>
    <property type="project" value="InterPro"/>
</dbReference>
<organism evidence="9 10">
    <name type="scientific">Bifiguratus adelaidae</name>
    <dbReference type="NCBI Taxonomy" id="1938954"/>
    <lineage>
        <taxon>Eukaryota</taxon>
        <taxon>Fungi</taxon>
        <taxon>Fungi incertae sedis</taxon>
        <taxon>Mucoromycota</taxon>
        <taxon>Mucoromycotina</taxon>
        <taxon>Endogonomycetes</taxon>
        <taxon>Endogonales</taxon>
        <taxon>Endogonales incertae sedis</taxon>
        <taxon>Bifiguratus</taxon>
    </lineage>
</organism>
<dbReference type="Proteomes" id="UP000242875">
    <property type="component" value="Unassembled WGS sequence"/>
</dbReference>
<dbReference type="AlphaFoldDB" id="A0A261XYL1"/>
<dbReference type="InterPro" id="IPR001138">
    <property type="entry name" value="Zn2Cys6_DnaBD"/>
</dbReference>
<evidence type="ECO:0000256" key="1">
    <source>
        <dbReference type="ARBA" id="ARBA00004123"/>
    </source>
</evidence>
<dbReference type="SMART" id="SM00066">
    <property type="entry name" value="GAL4"/>
    <property type="match status" value="1"/>
</dbReference>
<evidence type="ECO:0000256" key="3">
    <source>
        <dbReference type="ARBA" id="ARBA00022833"/>
    </source>
</evidence>
<keyword evidence="3" id="KW-0862">Zinc</keyword>
<dbReference type="Gene3D" id="4.10.240.10">
    <property type="entry name" value="Zn(2)-C6 fungal-type DNA-binding domain"/>
    <property type="match status" value="1"/>
</dbReference>
<sequence>MAEKVSVLSPEVLRQARQHTPINKREKGTSCHRCRRAKIKCQGGEPCPRCKRKNLRCIYDHTLTNQFKPPFVKELLTRYDHMVAAILQRGTILSPFLVSEAFGILRKQTNTVIQRALAPSLAGNHVHAGLSHIDPSDIFPPLHVQQELISLFFRDRWILTPSVHKRIFLRRFNKGDHLVHEDFRALVLAVLAIGSKSLEDPELYWATMGPRHSGDIFMKHANSLIDTKCRQPTITTVQALLCMATYEDGAPRRFRSFMYASMACENVWQLKLNKAETFQAIKDDDYRLEAQMTFWDCFMKDTESANNLRKSYLISDDDHNVPLPEFTIDMSENPEEARAIAGFVAQIQFTRLAKATWKRPANTREMKLSIQGVNDLEANFSAWLASLPSSIQYRPPALLSCLDADLVEKAMSQDLAIDEVKVDPVVAWIHMSVYFLKLLLYESFSDLLKVVFVASPEHDFFESQLVAAAQNITHIAHQAAHHAPFWTSFTYVVVLRAAQVQLKQVAYAQSADAARIAMAWLSTTLVTLSTAVTLPQFTNKEQALELCSILLCAFVETTRWVSQRTGHTGFNPIRNPLSEPQNLFAQRNANTIFRELSSPMIEIAPIDPKLAGEEPADDKEMDELTRRLLAGMQNLATPVTAQNFYFAPDTSLKDAHSFSTLTRRFLRLHAFNMQLVGVEQDEEVSSPSTRLEKLKGLLSEQDIKGKMDISEICN</sequence>
<evidence type="ECO:0000313" key="10">
    <source>
        <dbReference type="Proteomes" id="UP000242875"/>
    </source>
</evidence>
<comment type="caution">
    <text evidence="9">The sequence shown here is derived from an EMBL/GenBank/DDBJ whole genome shotgun (WGS) entry which is preliminary data.</text>
</comment>
<dbReference type="SUPFAM" id="SSF57701">
    <property type="entry name" value="Zn2/Cys6 DNA-binding domain"/>
    <property type="match status" value="1"/>
</dbReference>
<gene>
    <name evidence="9" type="ORF">BZG36_02739</name>
</gene>
<evidence type="ECO:0000256" key="4">
    <source>
        <dbReference type="ARBA" id="ARBA00023015"/>
    </source>
</evidence>
<dbReference type="GO" id="GO:0000981">
    <property type="term" value="F:DNA-binding transcription factor activity, RNA polymerase II-specific"/>
    <property type="evidence" value="ECO:0007669"/>
    <property type="project" value="InterPro"/>
</dbReference>
<keyword evidence="6" id="KW-0804">Transcription</keyword>
<dbReference type="InterPro" id="IPR051615">
    <property type="entry name" value="Transcr_Regulatory_Elem"/>
</dbReference>
<dbReference type="CDD" id="cd12148">
    <property type="entry name" value="fungal_TF_MHR"/>
    <property type="match status" value="1"/>
</dbReference>
<dbReference type="CDD" id="cd00067">
    <property type="entry name" value="GAL4"/>
    <property type="match status" value="1"/>
</dbReference>
<dbReference type="InterPro" id="IPR036864">
    <property type="entry name" value="Zn2-C6_fun-type_DNA-bd_sf"/>
</dbReference>
<keyword evidence="10" id="KW-1185">Reference proteome</keyword>
<feature type="domain" description="Zn(2)-C6 fungal-type" evidence="8">
    <location>
        <begin position="30"/>
        <end position="59"/>
    </location>
</feature>
<dbReference type="PROSITE" id="PS00463">
    <property type="entry name" value="ZN2_CY6_FUNGAL_1"/>
    <property type="match status" value="1"/>
</dbReference>
<keyword evidence="2" id="KW-0479">Metal-binding</keyword>
<comment type="subcellular location">
    <subcellularLocation>
        <location evidence="1">Nucleus</location>
    </subcellularLocation>
</comment>
<evidence type="ECO:0000259" key="8">
    <source>
        <dbReference type="PROSITE" id="PS50048"/>
    </source>
</evidence>
<protein>
    <recommendedName>
        <fullName evidence="8">Zn(2)-C6 fungal-type domain-containing protein</fullName>
    </recommendedName>
</protein>
<accession>A0A261XYL1</accession>
<name>A0A261XYL1_9FUNG</name>
<evidence type="ECO:0000313" key="9">
    <source>
        <dbReference type="EMBL" id="OZJ03457.1"/>
    </source>
</evidence>
<keyword evidence="5" id="KW-0238">DNA-binding</keyword>
<evidence type="ECO:0000256" key="5">
    <source>
        <dbReference type="ARBA" id="ARBA00023125"/>
    </source>
</evidence>
<dbReference type="InterPro" id="IPR007219">
    <property type="entry name" value="XnlR_reg_dom"/>
</dbReference>
<dbReference type="Pfam" id="PF04082">
    <property type="entry name" value="Fungal_trans"/>
    <property type="match status" value="1"/>
</dbReference>
<evidence type="ECO:0000256" key="2">
    <source>
        <dbReference type="ARBA" id="ARBA00022723"/>
    </source>
</evidence>
<dbReference type="PROSITE" id="PS50048">
    <property type="entry name" value="ZN2_CY6_FUNGAL_2"/>
    <property type="match status" value="1"/>
</dbReference>
<dbReference type="EMBL" id="MVBO01000084">
    <property type="protein sequence ID" value="OZJ03457.1"/>
    <property type="molecule type" value="Genomic_DNA"/>
</dbReference>
<dbReference type="PANTHER" id="PTHR31313">
    <property type="entry name" value="TY1 ENHANCER ACTIVATOR"/>
    <property type="match status" value="1"/>
</dbReference>
<keyword evidence="7" id="KW-0539">Nucleus</keyword>